<feature type="transmembrane region" description="Helical" evidence="5">
    <location>
        <begin position="77"/>
        <end position="99"/>
    </location>
</feature>
<comment type="subcellular location">
    <subcellularLocation>
        <location evidence="1">Membrane</location>
        <topology evidence="1">Multi-pass membrane protein</topology>
    </subcellularLocation>
</comment>
<dbReference type="RefSeq" id="WP_171557803.1">
    <property type="nucleotide sequence ID" value="NZ_JABFCS010000001.1"/>
</dbReference>
<dbReference type="Gene3D" id="1.25.40.10">
    <property type="entry name" value="Tetratricopeptide repeat domain"/>
    <property type="match status" value="1"/>
</dbReference>
<comment type="caution">
    <text evidence="7">The sequence shown here is derived from an EMBL/GenBank/DDBJ whole genome shotgun (WGS) entry which is preliminary data.</text>
</comment>
<evidence type="ECO:0000256" key="2">
    <source>
        <dbReference type="ARBA" id="ARBA00022692"/>
    </source>
</evidence>
<dbReference type="EMBL" id="JABFCS010000001">
    <property type="protein sequence ID" value="NNU43035.1"/>
    <property type="molecule type" value="Genomic_DNA"/>
</dbReference>
<feature type="transmembrane region" description="Helical" evidence="5">
    <location>
        <begin position="129"/>
        <end position="151"/>
    </location>
</feature>
<keyword evidence="4 5" id="KW-0472">Membrane</keyword>
<keyword evidence="8" id="KW-1185">Reference proteome</keyword>
<evidence type="ECO:0000313" key="8">
    <source>
        <dbReference type="Proteomes" id="UP000552954"/>
    </source>
</evidence>
<keyword evidence="3 5" id="KW-1133">Transmembrane helix</keyword>
<organism evidence="7 8">
    <name type="scientific">Ramlibacter montanisoli</name>
    <dbReference type="NCBI Taxonomy" id="2732512"/>
    <lineage>
        <taxon>Bacteria</taxon>
        <taxon>Pseudomonadati</taxon>
        <taxon>Pseudomonadota</taxon>
        <taxon>Betaproteobacteria</taxon>
        <taxon>Burkholderiales</taxon>
        <taxon>Comamonadaceae</taxon>
        <taxon>Ramlibacter</taxon>
    </lineage>
</organism>
<feature type="domain" description="O-antigen ligase-related" evidence="6">
    <location>
        <begin position="203"/>
        <end position="368"/>
    </location>
</feature>
<feature type="transmembrane region" description="Helical" evidence="5">
    <location>
        <begin position="218"/>
        <end position="237"/>
    </location>
</feature>
<dbReference type="InterPro" id="IPR011990">
    <property type="entry name" value="TPR-like_helical_dom_sf"/>
</dbReference>
<dbReference type="GO" id="GO:0016020">
    <property type="term" value="C:membrane"/>
    <property type="evidence" value="ECO:0007669"/>
    <property type="project" value="UniProtKB-SubCell"/>
</dbReference>
<gene>
    <name evidence="7" type="ORF">HK415_07485</name>
</gene>
<feature type="transmembrane region" description="Helical" evidence="5">
    <location>
        <begin position="105"/>
        <end position="122"/>
    </location>
</feature>
<sequence length="680" mass="74445">MAARRPPAAAPHQAGDDAAAPWLLPLMLLLAPALGVPGELMLQDTLKSAIVSLFTLAATFVFLLAQRRRQEPPRWHHVLWLPMLLMAYAQGSMAWSHTYLAGVEAVRWFVFYVIAWLALNTFHRQGLPLLAGCVHLGAVIASLWAALQFWTDFGLFPQGPAPASTFVNRNFFAEFAACTLPFGGLLLLRARRPAVIAVLAASVGFVLVAILMTGTRGALLAVGVLLLVLPGVAWRCRRELALPGWSRRVRAMAVAVLAGTVLALGAIPSGNPRIVEEGHGASALARGLQRARAIGPADHSLGIRMVMWRATLRAIADRPLAGMGAGAWESEIPRYQEEGAQLETDYYVHNEFLQLVAEYGVIGWLFLLLLAAYLLLAAWRTWSEQGTEADAERPWRAVFLCSLLALMVVSNIGFPWRLAATGALFAACLGGLAASDARLGWHRLARPLPWSPRVGQAALAASAACLALAAFITQRAAEAEYKLVGAVQMALEITASGRPDDPRFSEAKEAMLQLVREGIAINPHYRKITPMVADELARWGDWARATWIWESVLQSRPHVVAILGNAARGHDAMGNREQSLAYLARARALQPRGASVRALEVLLLARQGDEAAAMQRAREAMAEGIADQELVNTYFILAWRARDYPLAEQLLRERMRRWPETHARGLVQLGTLDEERRQAR</sequence>
<evidence type="ECO:0000256" key="3">
    <source>
        <dbReference type="ARBA" id="ARBA00022989"/>
    </source>
</evidence>
<dbReference type="Pfam" id="PF04932">
    <property type="entry name" value="Wzy_C"/>
    <property type="match status" value="1"/>
</dbReference>
<evidence type="ECO:0000313" key="7">
    <source>
        <dbReference type="EMBL" id="NNU43035.1"/>
    </source>
</evidence>
<name>A0A849KDG1_9BURK</name>
<evidence type="ECO:0000256" key="4">
    <source>
        <dbReference type="ARBA" id="ARBA00023136"/>
    </source>
</evidence>
<feature type="transmembrane region" description="Helical" evidence="5">
    <location>
        <begin position="397"/>
        <end position="416"/>
    </location>
</feature>
<proteinExistence type="predicted"/>
<reference evidence="7 8" key="1">
    <citation type="submission" date="2020-05" db="EMBL/GenBank/DDBJ databases">
        <authorList>
            <person name="Khan S.A."/>
            <person name="Jeon C.O."/>
            <person name="Chun B.H."/>
        </authorList>
    </citation>
    <scope>NUCLEOTIDE SEQUENCE [LARGE SCALE GENOMIC DNA]</scope>
    <source>
        <strain evidence="7 8">B156</strain>
    </source>
</reference>
<accession>A0A849KDG1</accession>
<dbReference type="InterPro" id="IPR007016">
    <property type="entry name" value="O-antigen_ligase-rel_domated"/>
</dbReference>
<evidence type="ECO:0000259" key="6">
    <source>
        <dbReference type="Pfam" id="PF04932"/>
    </source>
</evidence>
<evidence type="ECO:0000256" key="5">
    <source>
        <dbReference type="SAM" id="Phobius"/>
    </source>
</evidence>
<protein>
    <recommendedName>
        <fullName evidence="6">O-antigen ligase-related domain-containing protein</fullName>
    </recommendedName>
</protein>
<dbReference type="PANTHER" id="PTHR37422">
    <property type="entry name" value="TEICHURONIC ACID BIOSYNTHESIS PROTEIN TUAE"/>
    <property type="match status" value="1"/>
</dbReference>
<feature type="transmembrane region" description="Helical" evidence="5">
    <location>
        <begin position="45"/>
        <end position="65"/>
    </location>
</feature>
<dbReference type="InterPro" id="IPR051533">
    <property type="entry name" value="WaaL-like"/>
</dbReference>
<dbReference type="Proteomes" id="UP000552954">
    <property type="component" value="Unassembled WGS sequence"/>
</dbReference>
<feature type="transmembrane region" description="Helical" evidence="5">
    <location>
        <begin position="195"/>
        <end position="212"/>
    </location>
</feature>
<dbReference type="PANTHER" id="PTHR37422:SF13">
    <property type="entry name" value="LIPOPOLYSACCHARIDE BIOSYNTHESIS PROTEIN PA4999-RELATED"/>
    <property type="match status" value="1"/>
</dbReference>
<dbReference type="AlphaFoldDB" id="A0A849KDG1"/>
<feature type="transmembrane region" description="Helical" evidence="5">
    <location>
        <begin position="249"/>
        <end position="267"/>
    </location>
</feature>
<dbReference type="SUPFAM" id="SSF48452">
    <property type="entry name" value="TPR-like"/>
    <property type="match status" value="1"/>
</dbReference>
<feature type="transmembrane region" description="Helical" evidence="5">
    <location>
        <begin position="171"/>
        <end position="188"/>
    </location>
</feature>
<keyword evidence="2 5" id="KW-0812">Transmembrane</keyword>
<feature type="transmembrane region" description="Helical" evidence="5">
    <location>
        <begin position="352"/>
        <end position="376"/>
    </location>
</feature>
<evidence type="ECO:0000256" key="1">
    <source>
        <dbReference type="ARBA" id="ARBA00004141"/>
    </source>
</evidence>
<reference evidence="7 8" key="2">
    <citation type="submission" date="2020-06" db="EMBL/GenBank/DDBJ databases">
        <title>Ramlibacter rhizophilus sp. nov., isolated from rhizosphere soil of national flower Mugunghwa from South Korea.</title>
        <authorList>
            <person name="Zheng-Fei Y."/>
            <person name="Huan T."/>
        </authorList>
    </citation>
    <scope>NUCLEOTIDE SEQUENCE [LARGE SCALE GENOMIC DNA]</scope>
    <source>
        <strain evidence="7 8">B156</strain>
    </source>
</reference>